<dbReference type="RefSeq" id="WP_094779385.1">
    <property type="nucleotide sequence ID" value="NZ_CYGX02000019.1"/>
</dbReference>
<name>A0A1N7RW08_9BURK</name>
<dbReference type="OrthoDB" id="9814407at2"/>
<sequence length="95" mass="10371">MYVVLLRFSANKTRAPEHMAAHREWIGKGIDEGVFLLVGSIRSGQGGAILVAGPTFEELQARVNNDPFVVHDIVKAEIVDIEPNISSPELAFLSN</sequence>
<dbReference type="AlphaFoldDB" id="A0A1N7RW08"/>
<dbReference type="EMBL" id="CYGX02000019">
    <property type="protein sequence ID" value="SIT39292.1"/>
    <property type="molecule type" value="Genomic_DNA"/>
</dbReference>
<evidence type="ECO:0000313" key="1">
    <source>
        <dbReference type="EMBL" id="SIT39292.1"/>
    </source>
</evidence>
<dbReference type="InterPro" id="IPR011008">
    <property type="entry name" value="Dimeric_a/b-barrel"/>
</dbReference>
<proteinExistence type="predicted"/>
<keyword evidence="2" id="KW-1185">Reference proteome</keyword>
<dbReference type="STRING" id="1247936.BN2475_190172"/>
<dbReference type="Proteomes" id="UP000187012">
    <property type="component" value="Unassembled WGS sequence"/>
</dbReference>
<reference evidence="1 2" key="1">
    <citation type="submission" date="2016-12" db="EMBL/GenBank/DDBJ databases">
        <authorList>
            <person name="Song W.-J."/>
            <person name="Kurnit D.M."/>
        </authorList>
    </citation>
    <scope>NUCLEOTIDE SEQUENCE [LARGE SCALE GENOMIC DNA]</scope>
    <source>
        <strain evidence="1 2">STM7296</strain>
    </source>
</reference>
<dbReference type="SUPFAM" id="SSF54909">
    <property type="entry name" value="Dimeric alpha+beta barrel"/>
    <property type="match status" value="1"/>
</dbReference>
<dbReference type="PANTHER" id="PTHR37828">
    <property type="entry name" value="GSR2449 PROTEIN"/>
    <property type="match status" value="1"/>
</dbReference>
<evidence type="ECO:0000313" key="2">
    <source>
        <dbReference type="Proteomes" id="UP000187012"/>
    </source>
</evidence>
<organism evidence="1 2">
    <name type="scientific">Paraburkholderia ribeironis</name>
    <dbReference type="NCBI Taxonomy" id="1247936"/>
    <lineage>
        <taxon>Bacteria</taxon>
        <taxon>Pseudomonadati</taxon>
        <taxon>Pseudomonadota</taxon>
        <taxon>Betaproteobacteria</taxon>
        <taxon>Burkholderiales</taxon>
        <taxon>Burkholderiaceae</taxon>
        <taxon>Paraburkholderia</taxon>
    </lineage>
</organism>
<dbReference type="PANTHER" id="PTHR37828:SF1">
    <property type="entry name" value="YCII-RELATED DOMAIN-CONTAINING PROTEIN"/>
    <property type="match status" value="1"/>
</dbReference>
<gene>
    <name evidence="1" type="ORF">BN2475_190172</name>
</gene>
<evidence type="ECO:0008006" key="3">
    <source>
        <dbReference type="Google" id="ProtNLM"/>
    </source>
</evidence>
<protein>
    <recommendedName>
        <fullName evidence="3">YCII-related domain-containing protein</fullName>
    </recommendedName>
</protein>
<dbReference type="Gene3D" id="3.30.70.1060">
    <property type="entry name" value="Dimeric alpha+beta barrel"/>
    <property type="match status" value="1"/>
</dbReference>
<accession>A0A1N7RW08</accession>